<name>A0A5N6KPR2_9ROSI</name>
<comment type="caution">
    <text evidence="2">The sequence shown here is derived from an EMBL/GenBank/DDBJ whole genome shotgun (WGS) entry which is preliminary data.</text>
</comment>
<accession>A0A5N6KPR2</accession>
<feature type="region of interest" description="Disordered" evidence="1">
    <location>
        <begin position="114"/>
        <end position="140"/>
    </location>
</feature>
<gene>
    <name evidence="2" type="ORF">FH972_021448</name>
</gene>
<keyword evidence="3" id="KW-1185">Reference proteome</keyword>
<evidence type="ECO:0000313" key="3">
    <source>
        <dbReference type="Proteomes" id="UP000327013"/>
    </source>
</evidence>
<feature type="compositionally biased region" description="Basic and acidic residues" evidence="1">
    <location>
        <begin position="201"/>
        <end position="216"/>
    </location>
</feature>
<feature type="compositionally biased region" description="Basic and acidic residues" evidence="1">
    <location>
        <begin position="118"/>
        <end position="140"/>
    </location>
</feature>
<sequence length="249" mass="26821">MPPSWQLQARGLSTWTQRLGSLQVGGVSMMHLTRCLLPLTGKITRGRHLHEHDEADDVEDACHHADGQHAADLQHARLGQVQIVHSLEWEEQNGKVADNVGDLQTEVVGVRVDAGGPVERKDGKLDESDAGSVEERSSPQDLEVVDHVRRAEGADVLADAVLDEQHRGDVDAELGDVGAEDEVVVGLQALAAEPSGCKAQDQTDRGDGEGDGGRDDDFVAVIIAQVGRRLRRGRVAGHGGDERVFRLAE</sequence>
<dbReference type="Proteomes" id="UP000327013">
    <property type="component" value="Unassembled WGS sequence"/>
</dbReference>
<evidence type="ECO:0000256" key="1">
    <source>
        <dbReference type="SAM" id="MobiDB-lite"/>
    </source>
</evidence>
<reference evidence="2 3" key="1">
    <citation type="submission" date="2019-06" db="EMBL/GenBank/DDBJ databases">
        <title>A chromosomal-level reference genome of Carpinus fangiana (Coryloideae, Betulaceae).</title>
        <authorList>
            <person name="Yang X."/>
            <person name="Wang Z."/>
            <person name="Zhang L."/>
            <person name="Hao G."/>
            <person name="Liu J."/>
            <person name="Yang Y."/>
        </authorList>
    </citation>
    <scope>NUCLEOTIDE SEQUENCE [LARGE SCALE GENOMIC DNA]</scope>
    <source>
        <strain evidence="2">Cfa_2016G</strain>
        <tissue evidence="2">Leaf</tissue>
    </source>
</reference>
<proteinExistence type="predicted"/>
<protein>
    <submittedName>
        <fullName evidence="2">Uncharacterized protein</fullName>
    </submittedName>
</protein>
<organism evidence="2 3">
    <name type="scientific">Carpinus fangiana</name>
    <dbReference type="NCBI Taxonomy" id="176857"/>
    <lineage>
        <taxon>Eukaryota</taxon>
        <taxon>Viridiplantae</taxon>
        <taxon>Streptophyta</taxon>
        <taxon>Embryophyta</taxon>
        <taxon>Tracheophyta</taxon>
        <taxon>Spermatophyta</taxon>
        <taxon>Magnoliopsida</taxon>
        <taxon>eudicotyledons</taxon>
        <taxon>Gunneridae</taxon>
        <taxon>Pentapetalae</taxon>
        <taxon>rosids</taxon>
        <taxon>fabids</taxon>
        <taxon>Fagales</taxon>
        <taxon>Betulaceae</taxon>
        <taxon>Carpinus</taxon>
    </lineage>
</organism>
<dbReference type="EMBL" id="VIBQ01000009">
    <property type="protein sequence ID" value="KAB8337144.1"/>
    <property type="molecule type" value="Genomic_DNA"/>
</dbReference>
<feature type="region of interest" description="Disordered" evidence="1">
    <location>
        <begin position="194"/>
        <end position="216"/>
    </location>
</feature>
<evidence type="ECO:0000313" key="2">
    <source>
        <dbReference type="EMBL" id="KAB8337144.1"/>
    </source>
</evidence>
<dbReference type="AlphaFoldDB" id="A0A5N6KPR2"/>